<reference evidence="2 3" key="1">
    <citation type="submission" date="2018-11" db="EMBL/GenBank/DDBJ databases">
        <title>The Potential of Streptomyces as Biocontrol Agents against the Tomato grey mould, Botrytis cinerea (Gray mold) Frontiers in Microbiology.</title>
        <authorList>
            <person name="Li D."/>
        </authorList>
    </citation>
    <scope>NUCLEOTIDE SEQUENCE [LARGE SCALE GENOMIC DNA]</scope>
    <source>
        <strain evidence="2 3">NEAU-LD23</strain>
    </source>
</reference>
<keyword evidence="3" id="KW-1185">Reference proteome</keyword>
<name>A0A3M8TKY1_9ACTN</name>
<keyword evidence="1" id="KW-0812">Transmembrane</keyword>
<gene>
    <name evidence="2" type="ORF">EEJ42_39625</name>
</gene>
<feature type="transmembrane region" description="Helical" evidence="1">
    <location>
        <begin position="121"/>
        <end position="154"/>
    </location>
</feature>
<accession>A0A3M8TKY1</accession>
<feature type="transmembrane region" description="Helical" evidence="1">
    <location>
        <begin position="47"/>
        <end position="70"/>
    </location>
</feature>
<keyword evidence="1" id="KW-1133">Transmembrane helix</keyword>
<dbReference type="Proteomes" id="UP000275401">
    <property type="component" value="Unassembled WGS sequence"/>
</dbReference>
<proteinExistence type="predicted"/>
<evidence type="ECO:0000313" key="2">
    <source>
        <dbReference type="EMBL" id="RNF92706.1"/>
    </source>
</evidence>
<protein>
    <submittedName>
        <fullName evidence="2">Uncharacterized protein</fullName>
    </submittedName>
</protein>
<comment type="caution">
    <text evidence="2">The sequence shown here is derived from an EMBL/GenBank/DDBJ whole genome shotgun (WGS) entry which is preliminary data.</text>
</comment>
<evidence type="ECO:0000313" key="3">
    <source>
        <dbReference type="Proteomes" id="UP000275401"/>
    </source>
</evidence>
<feature type="transmembrane region" description="Helical" evidence="1">
    <location>
        <begin position="82"/>
        <end position="101"/>
    </location>
</feature>
<evidence type="ECO:0000256" key="1">
    <source>
        <dbReference type="SAM" id="Phobius"/>
    </source>
</evidence>
<sequence>MKVTGKRWTHLALYLGLVWAAGALVVPRAYRIGFGHGLGIDVDRLPAVAIGAAAMVSVLAVGVAPVGHVVAPCRTAGGRLGWAVTVFLGGTVGLAAGVGAWRSGALHVGGPAQRAALCGVPYALVAALFIAGVTVRLISGVAVLGVVAYGTAVTHKSQQEKEMRGLMSGTSLARQELLLPDPPAGYRVDEGNGDLTADGFRVHYIPYVPGSAGVARPDVAFAVTHGGGPHGDGITEVIRELGGGAVEFVLTAHRDGVRLTVTAQGATDPADRDELRRMLRTARPASDAQVLHALRRPAA</sequence>
<organism evidence="2 3">
    <name type="scientific">Streptomyces botrytidirepellens</name>
    <dbReference type="NCBI Taxonomy" id="2486417"/>
    <lineage>
        <taxon>Bacteria</taxon>
        <taxon>Bacillati</taxon>
        <taxon>Actinomycetota</taxon>
        <taxon>Actinomycetes</taxon>
        <taxon>Kitasatosporales</taxon>
        <taxon>Streptomycetaceae</taxon>
        <taxon>Streptomyces</taxon>
    </lineage>
</organism>
<dbReference type="RefSeq" id="WP_123106998.1">
    <property type="nucleotide sequence ID" value="NZ_RIBZ01000777.1"/>
</dbReference>
<dbReference type="EMBL" id="RIBZ01000777">
    <property type="protein sequence ID" value="RNF92706.1"/>
    <property type="molecule type" value="Genomic_DNA"/>
</dbReference>
<dbReference type="AlphaFoldDB" id="A0A3M8TKY1"/>
<keyword evidence="1" id="KW-0472">Membrane</keyword>